<proteinExistence type="predicted"/>
<accession>A0A2I0TU01</accession>
<dbReference type="EMBL" id="KZ507213">
    <property type="protein sequence ID" value="PKU37279.1"/>
    <property type="molecule type" value="Genomic_DNA"/>
</dbReference>
<sequence>MGAHLRISFVGNGDRDRRLTKGRRRCPQKQFHVRPIQCNSRPLPKGNVSQITKTSTDGNYIVEKMKQESTVNATGQKEDISCSNLKGGSESISHTKPSTGTMKYKERDAVDLWLGIECIILFLDHHIKSSDVLQLVSRFTVNSSDVQDFKMLLCFREDYLEEVQSLALRSPCGHD</sequence>
<name>A0A2I0TU01_LIMLA</name>
<protein>
    <submittedName>
        <fullName evidence="1">Uncharacterized protein</fullName>
    </submittedName>
</protein>
<reference evidence="2" key="2">
    <citation type="submission" date="2017-12" db="EMBL/GenBank/DDBJ databases">
        <title>Genome sequence of the Bar-tailed Godwit (Limosa lapponica baueri).</title>
        <authorList>
            <person name="Lima N.C.B."/>
            <person name="Parody-Merino A.M."/>
            <person name="Battley P.F."/>
            <person name="Fidler A.E."/>
            <person name="Prosdocimi F."/>
        </authorList>
    </citation>
    <scope>NUCLEOTIDE SEQUENCE [LARGE SCALE GENOMIC DNA]</scope>
</reference>
<reference evidence="2" key="1">
    <citation type="submission" date="2017-11" db="EMBL/GenBank/DDBJ databases">
        <authorList>
            <person name="Lima N.C."/>
            <person name="Parody-Merino A.M."/>
            <person name="Battley P.F."/>
            <person name="Fidler A.E."/>
            <person name="Prosdocimi F."/>
        </authorList>
    </citation>
    <scope>NUCLEOTIDE SEQUENCE [LARGE SCALE GENOMIC DNA]</scope>
</reference>
<dbReference type="Proteomes" id="UP000233556">
    <property type="component" value="Unassembled WGS sequence"/>
</dbReference>
<organism evidence="1 2">
    <name type="scientific">Limosa lapponica baueri</name>
    <dbReference type="NCBI Taxonomy" id="1758121"/>
    <lineage>
        <taxon>Eukaryota</taxon>
        <taxon>Metazoa</taxon>
        <taxon>Chordata</taxon>
        <taxon>Craniata</taxon>
        <taxon>Vertebrata</taxon>
        <taxon>Euteleostomi</taxon>
        <taxon>Archelosauria</taxon>
        <taxon>Archosauria</taxon>
        <taxon>Dinosauria</taxon>
        <taxon>Saurischia</taxon>
        <taxon>Theropoda</taxon>
        <taxon>Coelurosauria</taxon>
        <taxon>Aves</taxon>
        <taxon>Neognathae</taxon>
        <taxon>Neoaves</taxon>
        <taxon>Charadriiformes</taxon>
        <taxon>Scolopacidae</taxon>
        <taxon>Limosa</taxon>
    </lineage>
</organism>
<evidence type="ECO:0000313" key="2">
    <source>
        <dbReference type="Proteomes" id="UP000233556"/>
    </source>
</evidence>
<keyword evidence="2" id="KW-1185">Reference proteome</keyword>
<gene>
    <name evidence="1" type="ORF">llap_12417</name>
</gene>
<dbReference type="AlphaFoldDB" id="A0A2I0TU01"/>
<evidence type="ECO:0000313" key="1">
    <source>
        <dbReference type="EMBL" id="PKU37279.1"/>
    </source>
</evidence>